<evidence type="ECO:0000313" key="2">
    <source>
        <dbReference type="Proteomes" id="UP000186230"/>
    </source>
</evidence>
<dbReference type="GO" id="GO:0016791">
    <property type="term" value="F:phosphatase activity"/>
    <property type="evidence" value="ECO:0007669"/>
    <property type="project" value="TreeGrafter"/>
</dbReference>
<dbReference type="PANTHER" id="PTHR48100:SF1">
    <property type="entry name" value="HISTIDINE PHOSPHATASE FAMILY PROTEIN-RELATED"/>
    <property type="match status" value="1"/>
</dbReference>
<dbReference type="Proteomes" id="UP000186230">
    <property type="component" value="Chromosome"/>
</dbReference>
<accession>A0A1L7I6Q4</accession>
<dbReference type="RefSeq" id="WP_083644954.1">
    <property type="nucleotide sequence ID" value="NZ_AMRU01000007.1"/>
</dbReference>
<dbReference type="SUPFAM" id="SSF53254">
    <property type="entry name" value="Phosphoglycerate mutase-like"/>
    <property type="match status" value="1"/>
</dbReference>
<dbReference type="Gene3D" id="3.40.50.1240">
    <property type="entry name" value="Phosphoglycerate mutase-like"/>
    <property type="match status" value="1"/>
</dbReference>
<dbReference type="OrthoDB" id="3296006at2"/>
<organism evidence="1 2">
    <name type="scientific">Christiangramia flava JLT2011</name>
    <dbReference type="NCBI Taxonomy" id="1229726"/>
    <lineage>
        <taxon>Bacteria</taxon>
        <taxon>Pseudomonadati</taxon>
        <taxon>Bacteroidota</taxon>
        <taxon>Flavobacteriia</taxon>
        <taxon>Flavobacteriales</taxon>
        <taxon>Flavobacteriaceae</taxon>
        <taxon>Christiangramia</taxon>
    </lineage>
</organism>
<dbReference type="InterPro" id="IPR013078">
    <property type="entry name" value="His_Pase_superF_clade-1"/>
</dbReference>
<dbReference type="STRING" id="1229726.GRFL_2542"/>
<dbReference type="KEGG" id="gfl:GRFL_2542"/>
<dbReference type="EMBL" id="CP016359">
    <property type="protein sequence ID" value="APU69266.1"/>
    <property type="molecule type" value="Genomic_DNA"/>
</dbReference>
<name>A0A1L7I6Q4_9FLAO</name>
<dbReference type="GO" id="GO:0005737">
    <property type="term" value="C:cytoplasm"/>
    <property type="evidence" value="ECO:0007669"/>
    <property type="project" value="TreeGrafter"/>
</dbReference>
<keyword evidence="2" id="KW-1185">Reference proteome</keyword>
<dbReference type="PANTHER" id="PTHR48100">
    <property type="entry name" value="BROAD-SPECIFICITY PHOSPHATASE YOR283W-RELATED"/>
    <property type="match status" value="1"/>
</dbReference>
<reference evidence="1 2" key="1">
    <citation type="submission" date="2016-07" db="EMBL/GenBank/DDBJ databases">
        <title>Multi-omics approach to identify versatile polysaccharide utilization systems of a marine flavobacterium Gramella flava.</title>
        <authorList>
            <person name="Tang K."/>
        </authorList>
    </citation>
    <scope>NUCLEOTIDE SEQUENCE [LARGE SCALE GENOMIC DNA]</scope>
    <source>
        <strain evidence="1 2">JLT2011</strain>
    </source>
</reference>
<evidence type="ECO:0000313" key="1">
    <source>
        <dbReference type="EMBL" id="APU69266.1"/>
    </source>
</evidence>
<protein>
    <submittedName>
        <fullName evidence="1">Uncharacterized protein</fullName>
    </submittedName>
</protein>
<dbReference type="Pfam" id="PF00300">
    <property type="entry name" value="His_Phos_1"/>
    <property type="match status" value="1"/>
</dbReference>
<dbReference type="SMART" id="SM00855">
    <property type="entry name" value="PGAM"/>
    <property type="match status" value="1"/>
</dbReference>
<dbReference type="CDD" id="cd07040">
    <property type="entry name" value="HP"/>
    <property type="match status" value="1"/>
</dbReference>
<dbReference type="AlphaFoldDB" id="A0A1L7I6Q4"/>
<dbReference type="InterPro" id="IPR029033">
    <property type="entry name" value="His_PPase_superfam"/>
</dbReference>
<sequence length="169" mass="19453">MSKIFILLLTLLFSSNVEKHQQSESATTYYFIRHAEKDRSNKNDRDPQLTEEGQKRAQNWATILEDVKFDAVYSTPYARTMQTARPVATQQDLRIDTYDPRDLYNSEFQKATKGKTVLVVGHSNTTPQFVNAILKNDKYEDIDDSENGALFIVKILPDGSITDRVEYHN</sequence>
<proteinExistence type="predicted"/>
<gene>
    <name evidence="1" type="ORF">GRFL_2542</name>
</gene>
<dbReference type="InterPro" id="IPR050275">
    <property type="entry name" value="PGM_Phosphatase"/>
</dbReference>